<evidence type="ECO:0000313" key="3">
    <source>
        <dbReference type="Proteomes" id="UP000261600"/>
    </source>
</evidence>
<evidence type="ECO:0000256" key="1">
    <source>
        <dbReference type="SAM" id="MobiDB-lite"/>
    </source>
</evidence>
<evidence type="ECO:0000313" key="2">
    <source>
        <dbReference type="Ensembl" id="ENSMALP00000024482.1"/>
    </source>
</evidence>
<accession>A0A3Q3K7M7</accession>
<dbReference type="AlphaFoldDB" id="A0A3Q3K7M7"/>
<dbReference type="SUPFAM" id="SSF52540">
    <property type="entry name" value="P-loop containing nucleoside triphosphate hydrolases"/>
    <property type="match status" value="1"/>
</dbReference>
<proteinExistence type="predicted"/>
<sequence>MFHGISFPGHLHTQDSLQLALKFQFQDTDILITSYPKSGKKRRQTDEDPWNSGSLNAQCN</sequence>
<keyword evidence="3" id="KW-1185">Reference proteome</keyword>
<organism evidence="2 3">
    <name type="scientific">Monopterus albus</name>
    <name type="common">Swamp eel</name>
    <dbReference type="NCBI Taxonomy" id="43700"/>
    <lineage>
        <taxon>Eukaryota</taxon>
        <taxon>Metazoa</taxon>
        <taxon>Chordata</taxon>
        <taxon>Craniata</taxon>
        <taxon>Vertebrata</taxon>
        <taxon>Euteleostomi</taxon>
        <taxon>Actinopterygii</taxon>
        <taxon>Neopterygii</taxon>
        <taxon>Teleostei</taxon>
        <taxon>Neoteleostei</taxon>
        <taxon>Acanthomorphata</taxon>
        <taxon>Anabantaria</taxon>
        <taxon>Synbranchiformes</taxon>
        <taxon>Synbranchidae</taxon>
        <taxon>Monopterus</taxon>
    </lineage>
</organism>
<dbReference type="Proteomes" id="UP000261600">
    <property type="component" value="Unplaced"/>
</dbReference>
<feature type="compositionally biased region" description="Polar residues" evidence="1">
    <location>
        <begin position="51"/>
        <end position="60"/>
    </location>
</feature>
<feature type="region of interest" description="Disordered" evidence="1">
    <location>
        <begin position="34"/>
        <end position="60"/>
    </location>
</feature>
<reference evidence="2" key="2">
    <citation type="submission" date="2025-09" db="UniProtKB">
        <authorList>
            <consortium name="Ensembl"/>
        </authorList>
    </citation>
    <scope>IDENTIFICATION</scope>
</reference>
<dbReference type="Ensembl" id="ENSMALT00000024944.1">
    <property type="protein sequence ID" value="ENSMALP00000024482.1"/>
    <property type="gene ID" value="ENSMALG00000017055.1"/>
</dbReference>
<name>A0A3Q3K7M7_MONAL</name>
<reference evidence="2" key="1">
    <citation type="submission" date="2025-08" db="UniProtKB">
        <authorList>
            <consortium name="Ensembl"/>
        </authorList>
    </citation>
    <scope>IDENTIFICATION</scope>
</reference>
<protein>
    <submittedName>
        <fullName evidence="2">Uncharacterized protein</fullName>
    </submittedName>
</protein>
<dbReference type="InterPro" id="IPR027417">
    <property type="entry name" value="P-loop_NTPase"/>
</dbReference>